<evidence type="ECO:0000313" key="9">
    <source>
        <dbReference type="Proteomes" id="UP000295764"/>
    </source>
</evidence>
<dbReference type="GO" id="GO:0008615">
    <property type="term" value="P:pyridoxine biosynthetic process"/>
    <property type="evidence" value="ECO:0007669"/>
    <property type="project" value="InterPro"/>
</dbReference>
<keyword evidence="4" id="KW-0560">Oxidoreductase</keyword>
<keyword evidence="2" id="KW-0285">Flavoprotein</keyword>
<feature type="domain" description="Pyridoxine 5'-phosphate oxidase dimerisation C-terminal" evidence="7">
    <location>
        <begin position="178"/>
        <end position="218"/>
    </location>
</feature>
<proteinExistence type="inferred from homology"/>
<gene>
    <name evidence="8" type="ORF">EDF64_101448</name>
</gene>
<evidence type="ECO:0000259" key="7">
    <source>
        <dbReference type="Pfam" id="PF10590"/>
    </source>
</evidence>
<accession>A0A4V3BLG1</accession>
<evidence type="ECO:0000256" key="1">
    <source>
        <dbReference type="ARBA" id="ARBA00007301"/>
    </source>
</evidence>
<feature type="binding site" evidence="5">
    <location>
        <position position="89"/>
    </location>
    <ligand>
        <name>FMN</name>
        <dbReference type="ChEBI" id="CHEBI:58210"/>
    </ligand>
</feature>
<dbReference type="GO" id="GO:0004733">
    <property type="term" value="F:pyridoxamine phosphate oxidase activity"/>
    <property type="evidence" value="ECO:0007669"/>
    <property type="project" value="InterPro"/>
</dbReference>
<organism evidence="8 9">
    <name type="scientific">Curtobacterium flaccumfaciens</name>
    <dbReference type="NCBI Taxonomy" id="2035"/>
    <lineage>
        <taxon>Bacteria</taxon>
        <taxon>Bacillati</taxon>
        <taxon>Actinomycetota</taxon>
        <taxon>Actinomycetes</taxon>
        <taxon>Micrococcales</taxon>
        <taxon>Microbacteriaceae</taxon>
        <taxon>Curtobacterium</taxon>
    </lineage>
</organism>
<feature type="binding site" evidence="5">
    <location>
        <position position="90"/>
    </location>
    <ligand>
        <name>FMN</name>
        <dbReference type="ChEBI" id="CHEBI:58210"/>
    </ligand>
</feature>
<evidence type="ECO:0000256" key="5">
    <source>
        <dbReference type="PIRSR" id="PIRSR000190-2"/>
    </source>
</evidence>
<comment type="similarity">
    <text evidence="1">Belongs to the pyridoxamine 5'-phosphate oxidase family.</text>
</comment>
<comment type="cofactor">
    <cofactor evidence="5">
        <name>FMN</name>
        <dbReference type="ChEBI" id="CHEBI:58210"/>
    </cofactor>
    <text evidence="5">Binds 1 FMN per subunit.</text>
</comment>
<dbReference type="OrthoDB" id="9780392at2"/>
<dbReference type="Proteomes" id="UP000295764">
    <property type="component" value="Unassembled WGS sequence"/>
</dbReference>
<dbReference type="Pfam" id="PF01243">
    <property type="entry name" value="PNPOx_N"/>
    <property type="match status" value="1"/>
</dbReference>
<dbReference type="Gene3D" id="2.30.110.10">
    <property type="entry name" value="Electron Transport, Fmn-binding Protein, Chain A"/>
    <property type="match status" value="1"/>
</dbReference>
<evidence type="ECO:0000256" key="4">
    <source>
        <dbReference type="ARBA" id="ARBA00023002"/>
    </source>
</evidence>
<dbReference type="InterPro" id="IPR012349">
    <property type="entry name" value="Split_barrel_FMN-bd"/>
</dbReference>
<dbReference type="InterPro" id="IPR019576">
    <property type="entry name" value="Pyridoxamine_oxidase_dimer_C"/>
</dbReference>
<evidence type="ECO:0000259" key="6">
    <source>
        <dbReference type="Pfam" id="PF01243"/>
    </source>
</evidence>
<dbReference type="GO" id="GO:0010181">
    <property type="term" value="F:FMN binding"/>
    <property type="evidence" value="ECO:0007669"/>
    <property type="project" value="InterPro"/>
</dbReference>
<name>A0A4V3BLG1_9MICO</name>
<protein>
    <submittedName>
        <fullName evidence="8">Pyridoxamine 5'-phosphate oxidase</fullName>
    </submittedName>
</protein>
<dbReference type="PANTHER" id="PTHR10851:SF0">
    <property type="entry name" value="PYRIDOXINE-5'-PHOSPHATE OXIDASE"/>
    <property type="match status" value="1"/>
</dbReference>
<dbReference type="PIRSF" id="PIRSF000190">
    <property type="entry name" value="Pyd_amn-ph_oxd"/>
    <property type="match status" value="1"/>
</dbReference>
<feature type="binding site" evidence="5">
    <location>
        <position position="112"/>
    </location>
    <ligand>
        <name>FMN</name>
        <dbReference type="ChEBI" id="CHEBI:58210"/>
    </ligand>
</feature>
<evidence type="ECO:0000256" key="3">
    <source>
        <dbReference type="ARBA" id="ARBA00022643"/>
    </source>
</evidence>
<comment type="caution">
    <text evidence="8">The sequence shown here is derived from an EMBL/GenBank/DDBJ whole genome shotgun (WGS) entry which is preliminary data.</text>
</comment>
<feature type="domain" description="Pyridoxamine 5'-phosphate oxidase N-terminal" evidence="6">
    <location>
        <begin position="51"/>
        <end position="152"/>
    </location>
</feature>
<evidence type="ECO:0000313" key="8">
    <source>
        <dbReference type="EMBL" id="TDN46582.1"/>
    </source>
</evidence>
<dbReference type="InterPro" id="IPR000659">
    <property type="entry name" value="Pyridox_Oxase"/>
</dbReference>
<reference evidence="8 9" key="1">
    <citation type="submission" date="2019-03" db="EMBL/GenBank/DDBJ databases">
        <title>Genomic analyses of the natural microbiome of Caenorhabditis elegans.</title>
        <authorList>
            <person name="Samuel B."/>
        </authorList>
    </citation>
    <scope>NUCLEOTIDE SEQUENCE [LARGE SCALE GENOMIC DNA]</scope>
    <source>
        <strain evidence="8 9">JUb65</strain>
    </source>
</reference>
<dbReference type="Pfam" id="PF10590">
    <property type="entry name" value="PNP_phzG_C"/>
    <property type="match status" value="1"/>
</dbReference>
<feature type="binding site" evidence="5">
    <location>
        <position position="191"/>
    </location>
    <ligand>
        <name>FMN</name>
        <dbReference type="ChEBI" id="CHEBI:58210"/>
    </ligand>
</feature>
<keyword evidence="3 5" id="KW-0288">FMN</keyword>
<dbReference type="InterPro" id="IPR011576">
    <property type="entry name" value="Pyridox_Oxase_N"/>
</dbReference>
<dbReference type="SUPFAM" id="SSF50475">
    <property type="entry name" value="FMN-binding split barrel"/>
    <property type="match status" value="1"/>
</dbReference>
<dbReference type="AlphaFoldDB" id="A0A4V3BLG1"/>
<feature type="binding site" evidence="5">
    <location>
        <position position="201"/>
    </location>
    <ligand>
        <name>FMN</name>
        <dbReference type="ChEBI" id="CHEBI:58210"/>
    </ligand>
</feature>
<dbReference type="EMBL" id="SNVW01000001">
    <property type="protein sequence ID" value="TDN46582.1"/>
    <property type="molecule type" value="Genomic_DNA"/>
</dbReference>
<dbReference type="PANTHER" id="PTHR10851">
    <property type="entry name" value="PYRIDOXINE-5-PHOSPHATE OXIDASE"/>
    <property type="match status" value="1"/>
</dbReference>
<sequence length="221" mass="23563">MTAAGGAVPAAAPASAAVGPVPVSAAAASSSSASDPLVLAAAWLDGADAVPPTMTLSTIGLDGYPSARTVLLSRFDGRRFHFHTDTRSRKAAELAAVPRATVTLHQPEHARQLVVTGDVAVVTAEEARAAYAARSRYLQVLAWLNDHELAAEPDVRRRERWAAFERDRGADLEPPETWTGYAITPVRMLFWQGDAAGPSNRLAYSRDPGADGGWRLERWPG</sequence>
<evidence type="ECO:0000256" key="2">
    <source>
        <dbReference type="ARBA" id="ARBA00022630"/>
    </source>
</evidence>